<dbReference type="OrthoDB" id="1117601at2"/>
<evidence type="ECO:0000313" key="2">
    <source>
        <dbReference type="Proteomes" id="UP000003688"/>
    </source>
</evidence>
<gene>
    <name evidence="1" type="ORF">Cflav_PD1609</name>
</gene>
<evidence type="ECO:0000313" key="1">
    <source>
        <dbReference type="EMBL" id="EEF59117.1"/>
    </source>
</evidence>
<proteinExistence type="predicted"/>
<name>B9XLY9_PEDPL</name>
<dbReference type="Proteomes" id="UP000003688">
    <property type="component" value="Unassembled WGS sequence"/>
</dbReference>
<sequence>MKIEALHIGQQVRHPQYGEGTVKSISEQTADILFNEGKRTVAPDTSGLEPAEAQASLTGLDLPLSQLIDQTISSAISKLGLEKPDTVIDQLGIRWNNGKLVMHPADPSLQTKEVPLEVFFHKIVMVRNNLRVLEQKINAHEKLTDAEKVEMQQYITRSYGSLTTFNILFKNKEDQFGGA</sequence>
<organism evidence="1 2">
    <name type="scientific">Pedosphaera parvula (strain Ellin514)</name>
    <dbReference type="NCBI Taxonomy" id="320771"/>
    <lineage>
        <taxon>Bacteria</taxon>
        <taxon>Pseudomonadati</taxon>
        <taxon>Verrucomicrobiota</taxon>
        <taxon>Pedosphaerae</taxon>
        <taxon>Pedosphaerales</taxon>
        <taxon>Pedosphaeraceae</taxon>
        <taxon>Pedosphaera</taxon>
    </lineage>
</organism>
<reference evidence="1 2" key="1">
    <citation type="journal article" date="2011" name="J. Bacteriol.">
        <title>Genome sequence of 'Pedosphaera parvula' Ellin514, an aerobic Verrucomicrobial isolate from pasture soil.</title>
        <authorList>
            <person name="Kant R."/>
            <person name="van Passel M.W."/>
            <person name="Sangwan P."/>
            <person name="Palva A."/>
            <person name="Lucas S."/>
            <person name="Copeland A."/>
            <person name="Lapidus A."/>
            <person name="Glavina Del Rio T."/>
            <person name="Dalin E."/>
            <person name="Tice H."/>
            <person name="Bruce D."/>
            <person name="Goodwin L."/>
            <person name="Pitluck S."/>
            <person name="Chertkov O."/>
            <person name="Larimer F.W."/>
            <person name="Land M.L."/>
            <person name="Hauser L."/>
            <person name="Brettin T.S."/>
            <person name="Detter J.C."/>
            <person name="Han S."/>
            <person name="de Vos W.M."/>
            <person name="Janssen P.H."/>
            <person name="Smidt H."/>
        </authorList>
    </citation>
    <scope>NUCLEOTIDE SEQUENCE [LARGE SCALE GENOMIC DNA]</scope>
    <source>
        <strain evidence="1 2">Ellin514</strain>
    </source>
</reference>
<dbReference type="RefSeq" id="WP_007416828.1">
    <property type="nucleotide sequence ID" value="NZ_ABOX02000032.1"/>
</dbReference>
<keyword evidence="2" id="KW-1185">Reference proteome</keyword>
<comment type="caution">
    <text evidence="1">The sequence shown here is derived from an EMBL/GenBank/DDBJ whole genome shotgun (WGS) entry which is preliminary data.</text>
</comment>
<dbReference type="AlphaFoldDB" id="B9XLY9"/>
<protein>
    <submittedName>
        <fullName evidence="1">Uncharacterized protein</fullName>
    </submittedName>
</protein>
<dbReference type="EMBL" id="ABOX02000032">
    <property type="protein sequence ID" value="EEF59117.1"/>
    <property type="molecule type" value="Genomic_DNA"/>
</dbReference>
<accession>B9XLY9</accession>
<dbReference type="STRING" id="320771.Cflav_PD1609"/>